<accession>A0A9J7ANE1</accession>
<dbReference type="Pfam" id="PF22381">
    <property type="entry name" value="Staph_reg_Sar_Rot"/>
    <property type="match status" value="1"/>
</dbReference>
<evidence type="ECO:0000256" key="5">
    <source>
        <dbReference type="ARBA" id="ARBA00023163"/>
    </source>
</evidence>
<dbReference type="RefSeq" id="WP_257767205.1">
    <property type="nucleotide sequence ID" value="NZ_CP102480.1"/>
</dbReference>
<dbReference type="Proteomes" id="UP001060336">
    <property type="component" value="Chromosome"/>
</dbReference>
<dbReference type="PRINTS" id="PR00598">
    <property type="entry name" value="HTHMARR"/>
</dbReference>
<keyword evidence="3" id="KW-0805">Transcription regulation</keyword>
<sequence>MSAISADQAACPALKDMLCFALYKAHHAMNRVYKPLLGELGLTYPQYLVLIALWERDGQKVGQLGETLHLESNTLTPLLKRLEGAGLVVRRRAANDERQVMVSLTPAGKDMRKKSEGVAQCIFDALHMAPEEFRPLVSGVNAVADTLVAGRED</sequence>
<evidence type="ECO:0000313" key="7">
    <source>
        <dbReference type="EMBL" id="UUX48703.1"/>
    </source>
</evidence>
<evidence type="ECO:0000259" key="6">
    <source>
        <dbReference type="PROSITE" id="PS50995"/>
    </source>
</evidence>
<reference evidence="7" key="1">
    <citation type="submission" date="2022-08" db="EMBL/GenBank/DDBJ databases">
        <title>Nisaea acidiphila sp. nov., isolated from a marine algal debris and emended description of the genus Nisaea Urios et al. 2008.</title>
        <authorList>
            <person name="Kwon K."/>
        </authorList>
    </citation>
    <scope>NUCLEOTIDE SEQUENCE</scope>
    <source>
        <strain evidence="7">MEBiC11861</strain>
    </source>
</reference>
<evidence type="ECO:0000256" key="3">
    <source>
        <dbReference type="ARBA" id="ARBA00023015"/>
    </source>
</evidence>
<keyword evidence="4" id="KW-0238">DNA-binding</keyword>
<organism evidence="7 8">
    <name type="scientific">Nisaea acidiphila</name>
    <dbReference type="NCBI Taxonomy" id="1862145"/>
    <lineage>
        <taxon>Bacteria</taxon>
        <taxon>Pseudomonadati</taxon>
        <taxon>Pseudomonadota</taxon>
        <taxon>Alphaproteobacteria</taxon>
        <taxon>Rhodospirillales</taxon>
        <taxon>Thalassobaculaceae</taxon>
        <taxon>Nisaea</taxon>
    </lineage>
</organism>
<gene>
    <name evidence="7" type="ORF">NUH88_14960</name>
</gene>
<dbReference type="GO" id="GO:0006950">
    <property type="term" value="P:response to stress"/>
    <property type="evidence" value="ECO:0007669"/>
    <property type="project" value="TreeGrafter"/>
</dbReference>
<dbReference type="InterPro" id="IPR036388">
    <property type="entry name" value="WH-like_DNA-bd_sf"/>
</dbReference>
<keyword evidence="8" id="KW-1185">Reference proteome</keyword>
<dbReference type="KEGG" id="naci:NUH88_14960"/>
<protein>
    <submittedName>
        <fullName evidence="7">MarR family transcriptional regulator</fullName>
    </submittedName>
</protein>
<evidence type="ECO:0000313" key="8">
    <source>
        <dbReference type="Proteomes" id="UP001060336"/>
    </source>
</evidence>
<dbReference type="GO" id="GO:0005737">
    <property type="term" value="C:cytoplasm"/>
    <property type="evidence" value="ECO:0007669"/>
    <property type="project" value="UniProtKB-SubCell"/>
</dbReference>
<comment type="subcellular location">
    <subcellularLocation>
        <location evidence="1">Cytoplasm</location>
    </subcellularLocation>
</comment>
<dbReference type="PANTHER" id="PTHR33164:SF5">
    <property type="entry name" value="ORGANIC HYDROPEROXIDE RESISTANCE TRANSCRIPTIONAL REGULATOR"/>
    <property type="match status" value="1"/>
</dbReference>
<dbReference type="InterPro" id="IPR036390">
    <property type="entry name" value="WH_DNA-bd_sf"/>
</dbReference>
<dbReference type="PANTHER" id="PTHR33164">
    <property type="entry name" value="TRANSCRIPTIONAL REGULATOR, MARR FAMILY"/>
    <property type="match status" value="1"/>
</dbReference>
<dbReference type="SUPFAM" id="SSF46785">
    <property type="entry name" value="Winged helix' DNA-binding domain"/>
    <property type="match status" value="1"/>
</dbReference>
<dbReference type="PROSITE" id="PS50995">
    <property type="entry name" value="HTH_MARR_2"/>
    <property type="match status" value="1"/>
</dbReference>
<dbReference type="InterPro" id="IPR039422">
    <property type="entry name" value="MarR/SlyA-like"/>
</dbReference>
<keyword evidence="5" id="KW-0804">Transcription</keyword>
<dbReference type="GO" id="GO:0003700">
    <property type="term" value="F:DNA-binding transcription factor activity"/>
    <property type="evidence" value="ECO:0007669"/>
    <property type="project" value="InterPro"/>
</dbReference>
<dbReference type="FunFam" id="1.10.10.10:FF:000163">
    <property type="entry name" value="MarR family transcriptional regulator"/>
    <property type="match status" value="1"/>
</dbReference>
<keyword evidence="2" id="KW-0963">Cytoplasm</keyword>
<dbReference type="EMBL" id="CP102480">
    <property type="protein sequence ID" value="UUX48703.1"/>
    <property type="molecule type" value="Genomic_DNA"/>
</dbReference>
<dbReference type="InterPro" id="IPR000835">
    <property type="entry name" value="HTH_MarR-typ"/>
</dbReference>
<name>A0A9J7ANE1_9PROT</name>
<dbReference type="GO" id="GO:0003677">
    <property type="term" value="F:DNA binding"/>
    <property type="evidence" value="ECO:0007669"/>
    <property type="project" value="UniProtKB-KW"/>
</dbReference>
<proteinExistence type="predicted"/>
<dbReference type="SMART" id="SM00347">
    <property type="entry name" value="HTH_MARR"/>
    <property type="match status" value="1"/>
</dbReference>
<evidence type="ECO:0000256" key="1">
    <source>
        <dbReference type="ARBA" id="ARBA00004496"/>
    </source>
</evidence>
<feature type="domain" description="HTH marR-type" evidence="6">
    <location>
        <begin position="15"/>
        <end position="145"/>
    </location>
</feature>
<dbReference type="InterPro" id="IPR055166">
    <property type="entry name" value="Transc_reg_Sar_Rot_HTH"/>
</dbReference>
<evidence type="ECO:0000256" key="2">
    <source>
        <dbReference type="ARBA" id="ARBA00022490"/>
    </source>
</evidence>
<dbReference type="AlphaFoldDB" id="A0A9J7ANE1"/>
<dbReference type="Gene3D" id="1.10.10.10">
    <property type="entry name" value="Winged helix-like DNA-binding domain superfamily/Winged helix DNA-binding domain"/>
    <property type="match status" value="1"/>
</dbReference>
<evidence type="ECO:0000256" key="4">
    <source>
        <dbReference type="ARBA" id="ARBA00023125"/>
    </source>
</evidence>